<dbReference type="Proteomes" id="UP001234178">
    <property type="component" value="Unassembled WGS sequence"/>
</dbReference>
<protein>
    <submittedName>
        <fullName evidence="2">Uncharacterized protein</fullName>
    </submittedName>
</protein>
<evidence type="ECO:0000313" key="3">
    <source>
        <dbReference type="Proteomes" id="UP001234178"/>
    </source>
</evidence>
<evidence type="ECO:0000256" key="1">
    <source>
        <dbReference type="SAM" id="MobiDB-lite"/>
    </source>
</evidence>
<name>A0ABR0B067_9CRUS</name>
<gene>
    <name evidence="2" type="ORF">OUZ56_024059</name>
</gene>
<dbReference type="EMBL" id="JAOYFB010000039">
    <property type="protein sequence ID" value="KAK4030720.1"/>
    <property type="molecule type" value="Genomic_DNA"/>
</dbReference>
<proteinExistence type="predicted"/>
<comment type="caution">
    <text evidence="2">The sequence shown here is derived from an EMBL/GenBank/DDBJ whole genome shotgun (WGS) entry which is preliminary data.</text>
</comment>
<reference evidence="2 3" key="1">
    <citation type="journal article" date="2023" name="Nucleic Acids Res.">
        <title>The hologenome of Daphnia magna reveals possible DNA methylation and microbiome-mediated evolution of the host genome.</title>
        <authorList>
            <person name="Chaturvedi A."/>
            <person name="Li X."/>
            <person name="Dhandapani V."/>
            <person name="Marshall H."/>
            <person name="Kissane S."/>
            <person name="Cuenca-Cambronero M."/>
            <person name="Asole G."/>
            <person name="Calvet F."/>
            <person name="Ruiz-Romero M."/>
            <person name="Marangio P."/>
            <person name="Guigo R."/>
            <person name="Rago D."/>
            <person name="Mirbahai L."/>
            <person name="Eastwood N."/>
            <person name="Colbourne J.K."/>
            <person name="Zhou J."/>
            <person name="Mallon E."/>
            <person name="Orsini L."/>
        </authorList>
    </citation>
    <scope>NUCLEOTIDE SEQUENCE [LARGE SCALE GENOMIC DNA]</scope>
    <source>
        <strain evidence="2">LRV0_1</strain>
    </source>
</reference>
<accession>A0ABR0B067</accession>
<sequence length="108" mass="12143">MNEESSGNITHALEETESPSSSPVKETELRSPSFFFIVQTVAESSKWRQKLISKRCKVESKATNLVKEINEKSVPGVELVTPEHFNKGVSPWDVANKVSFQDFKLIDC</sequence>
<organism evidence="2 3">
    <name type="scientific">Daphnia magna</name>
    <dbReference type="NCBI Taxonomy" id="35525"/>
    <lineage>
        <taxon>Eukaryota</taxon>
        <taxon>Metazoa</taxon>
        <taxon>Ecdysozoa</taxon>
        <taxon>Arthropoda</taxon>
        <taxon>Crustacea</taxon>
        <taxon>Branchiopoda</taxon>
        <taxon>Diplostraca</taxon>
        <taxon>Cladocera</taxon>
        <taxon>Anomopoda</taxon>
        <taxon>Daphniidae</taxon>
        <taxon>Daphnia</taxon>
    </lineage>
</organism>
<keyword evidence="3" id="KW-1185">Reference proteome</keyword>
<evidence type="ECO:0000313" key="2">
    <source>
        <dbReference type="EMBL" id="KAK4030720.1"/>
    </source>
</evidence>
<feature type="region of interest" description="Disordered" evidence="1">
    <location>
        <begin position="1"/>
        <end position="26"/>
    </location>
</feature>